<dbReference type="InterPro" id="IPR036661">
    <property type="entry name" value="Luciferase-like_sf"/>
</dbReference>
<dbReference type="HOGENOM" id="CLU_027853_7_3_11"/>
<dbReference type="Proteomes" id="UP000006281">
    <property type="component" value="Chromosome"/>
</dbReference>
<dbReference type="Pfam" id="PF00296">
    <property type="entry name" value="Bac_luciferase"/>
    <property type="match status" value="1"/>
</dbReference>
<keyword evidence="3" id="KW-0560">Oxidoreductase</keyword>
<accession>K0JWQ6</accession>
<dbReference type="InterPro" id="IPR011251">
    <property type="entry name" value="Luciferase-like_dom"/>
</dbReference>
<evidence type="ECO:0000256" key="1">
    <source>
        <dbReference type="ARBA" id="ARBA00022630"/>
    </source>
</evidence>
<reference evidence="6 7" key="1">
    <citation type="journal article" date="2012" name="BMC Genomics">
        <title>Complete genome sequence of Saccharothrix espanaensis DSM 44229T and comparison to the other completely sequenced Pseudonocardiaceae.</title>
        <authorList>
            <person name="Strobel T."/>
            <person name="Al-Dilaimi A."/>
            <person name="Blom J."/>
            <person name="Gessner A."/>
            <person name="Kalinowski J."/>
            <person name="Luzhetska M."/>
            <person name="Puhler A."/>
            <person name="Szczepanowski R."/>
            <person name="Bechthold A."/>
            <person name="Ruckert C."/>
        </authorList>
    </citation>
    <scope>NUCLEOTIDE SEQUENCE [LARGE SCALE GENOMIC DNA]</scope>
    <source>
        <strain evidence="7">ATCC 51144 / DSM 44229 / JCM 9112 / NBRC 15066 / NRRL 15764</strain>
    </source>
</reference>
<feature type="domain" description="Luciferase-like" evidence="5">
    <location>
        <begin position="12"/>
        <end position="239"/>
    </location>
</feature>
<evidence type="ECO:0000313" key="6">
    <source>
        <dbReference type="EMBL" id="CCH29872.1"/>
    </source>
</evidence>
<organism evidence="6 7">
    <name type="scientific">Saccharothrix espanaensis (strain ATCC 51144 / DSM 44229 / JCM 9112 / NBRC 15066 / NRRL 15764)</name>
    <dbReference type="NCBI Taxonomy" id="1179773"/>
    <lineage>
        <taxon>Bacteria</taxon>
        <taxon>Bacillati</taxon>
        <taxon>Actinomycetota</taxon>
        <taxon>Actinomycetes</taxon>
        <taxon>Pseudonocardiales</taxon>
        <taxon>Pseudonocardiaceae</taxon>
        <taxon>Saccharothrix</taxon>
    </lineage>
</organism>
<dbReference type="GO" id="GO:0008726">
    <property type="term" value="F:alkanesulfonate monooxygenase activity"/>
    <property type="evidence" value="ECO:0007669"/>
    <property type="project" value="TreeGrafter"/>
</dbReference>
<evidence type="ECO:0000313" key="7">
    <source>
        <dbReference type="Proteomes" id="UP000006281"/>
    </source>
</evidence>
<dbReference type="PATRIC" id="fig|1179773.3.peg.2564"/>
<dbReference type="EMBL" id="HE804045">
    <property type="protein sequence ID" value="CCH29872.1"/>
    <property type="molecule type" value="Genomic_DNA"/>
</dbReference>
<dbReference type="BioCyc" id="SESP1179773:BN6_RS12420-MONOMER"/>
<sequence>MRCGIVLPFFDAPDVASCAELAERAGWDGVFLAESVWGVDAWIALTAAAMRTSSLVVGTMLTPLPRVRPWDLASRVGTLDRLSGGRVRLAVGLGALHPGWTAFERDEGRAERALLLDEGLAVYDGLMRGQPFSFHGKRYRVEPTDFFPPPPPVQRPRVPVWVVGAHPRPVSLRRAARWDGLLPNIVGEGEARGPANPDELARIVADVRALREAEGLPWDGYDVIAEGVSPVDLDAWAQAGATWWIESDWETTPDAVRDRVAAGPPR</sequence>
<dbReference type="PANTHER" id="PTHR42847">
    <property type="entry name" value="ALKANESULFONATE MONOOXYGENASE"/>
    <property type="match status" value="1"/>
</dbReference>
<dbReference type="GO" id="GO:0046306">
    <property type="term" value="P:alkanesulfonate catabolic process"/>
    <property type="evidence" value="ECO:0007669"/>
    <property type="project" value="TreeGrafter"/>
</dbReference>
<dbReference type="OrthoDB" id="5175259at2"/>
<keyword evidence="7" id="KW-1185">Reference proteome</keyword>
<gene>
    <name evidence="6" type="ordered locus">BN6_25580</name>
</gene>
<dbReference type="eggNOG" id="COG2141">
    <property type="taxonomic scope" value="Bacteria"/>
</dbReference>
<evidence type="ECO:0000256" key="2">
    <source>
        <dbReference type="ARBA" id="ARBA00022643"/>
    </source>
</evidence>
<dbReference type="RefSeq" id="WP_015099984.1">
    <property type="nucleotide sequence ID" value="NC_019673.1"/>
</dbReference>
<dbReference type="InterPro" id="IPR050172">
    <property type="entry name" value="SsuD_RutA_monooxygenase"/>
</dbReference>
<keyword evidence="2" id="KW-0288">FMN</keyword>
<dbReference type="SUPFAM" id="SSF51679">
    <property type="entry name" value="Bacterial luciferase-like"/>
    <property type="match status" value="1"/>
</dbReference>
<dbReference type="AlphaFoldDB" id="K0JWQ6"/>
<proteinExistence type="predicted"/>
<keyword evidence="1" id="KW-0285">Flavoprotein</keyword>
<dbReference type="STRING" id="1179773.BN6_25580"/>
<evidence type="ECO:0000256" key="4">
    <source>
        <dbReference type="ARBA" id="ARBA00023033"/>
    </source>
</evidence>
<keyword evidence="4 6" id="KW-0503">Monooxygenase</keyword>
<evidence type="ECO:0000256" key="3">
    <source>
        <dbReference type="ARBA" id="ARBA00023002"/>
    </source>
</evidence>
<dbReference type="Gene3D" id="3.20.20.30">
    <property type="entry name" value="Luciferase-like domain"/>
    <property type="match status" value="1"/>
</dbReference>
<protein>
    <submittedName>
        <fullName evidence="6">Luciferase-like monooxygenase</fullName>
    </submittedName>
</protein>
<dbReference type="KEGG" id="sesp:BN6_25580"/>
<name>K0JWQ6_SACES</name>
<evidence type="ECO:0000259" key="5">
    <source>
        <dbReference type="Pfam" id="PF00296"/>
    </source>
</evidence>
<dbReference type="PANTHER" id="PTHR42847:SF4">
    <property type="entry name" value="ALKANESULFONATE MONOOXYGENASE-RELATED"/>
    <property type="match status" value="1"/>
</dbReference>